<dbReference type="EMBL" id="LR743588">
    <property type="protein sequence ID" value="CAA2614835.1"/>
    <property type="molecule type" value="Genomic_DNA"/>
</dbReference>
<protein>
    <submittedName>
        <fullName evidence="1">Uncharacterized protein</fullName>
    </submittedName>
</protein>
<evidence type="ECO:0000313" key="2">
    <source>
        <dbReference type="Proteomes" id="UP001189122"/>
    </source>
</evidence>
<accession>A0A7I8IB93</accession>
<proteinExistence type="predicted"/>
<dbReference type="AlphaFoldDB" id="A0A7I8IB93"/>
<reference evidence="1 2" key="1">
    <citation type="submission" date="2019-12" db="EMBL/GenBank/DDBJ databases">
        <authorList>
            <person name="Scholz U."/>
            <person name="Mascher M."/>
            <person name="Fiebig A."/>
        </authorList>
    </citation>
    <scope>NUCLEOTIDE SEQUENCE</scope>
</reference>
<sequence length="39" mass="4492">MEMGPARHHYLPCCCPRRTSKAMDTTRQSSKCSGFWCID</sequence>
<dbReference type="EMBL" id="CACRZD030000001">
    <property type="protein sequence ID" value="CAA6654614.1"/>
    <property type="molecule type" value="Genomic_DNA"/>
</dbReference>
<evidence type="ECO:0000313" key="1">
    <source>
        <dbReference type="EMBL" id="CAA2614835.1"/>
    </source>
</evidence>
<gene>
    <name evidence="1" type="ORF">SI7747_01001204</name>
</gene>
<name>A0A7I8IB93_SPIIN</name>
<organism evidence="1">
    <name type="scientific">Spirodela intermedia</name>
    <name type="common">Intermediate duckweed</name>
    <dbReference type="NCBI Taxonomy" id="51605"/>
    <lineage>
        <taxon>Eukaryota</taxon>
        <taxon>Viridiplantae</taxon>
        <taxon>Streptophyta</taxon>
        <taxon>Embryophyta</taxon>
        <taxon>Tracheophyta</taxon>
        <taxon>Spermatophyta</taxon>
        <taxon>Magnoliopsida</taxon>
        <taxon>Liliopsida</taxon>
        <taxon>Araceae</taxon>
        <taxon>Lemnoideae</taxon>
        <taxon>Spirodela</taxon>
    </lineage>
</organism>
<keyword evidence="2" id="KW-1185">Reference proteome</keyword>
<dbReference type="Proteomes" id="UP001189122">
    <property type="component" value="Unassembled WGS sequence"/>
</dbReference>